<protein>
    <submittedName>
        <fullName evidence="2">Uncharacterized protein</fullName>
    </submittedName>
</protein>
<gene>
    <name evidence="2" type="ORF">FKW44_004080</name>
</gene>
<organism evidence="2 3">
    <name type="scientific">Caligus rogercresseyi</name>
    <name type="common">Sea louse</name>
    <dbReference type="NCBI Taxonomy" id="217165"/>
    <lineage>
        <taxon>Eukaryota</taxon>
        <taxon>Metazoa</taxon>
        <taxon>Ecdysozoa</taxon>
        <taxon>Arthropoda</taxon>
        <taxon>Crustacea</taxon>
        <taxon>Multicrustacea</taxon>
        <taxon>Hexanauplia</taxon>
        <taxon>Copepoda</taxon>
        <taxon>Siphonostomatoida</taxon>
        <taxon>Caligidae</taxon>
        <taxon>Caligus</taxon>
    </lineage>
</organism>
<dbReference type="EMBL" id="CP045892">
    <property type="protein sequence ID" value="QQP52070.1"/>
    <property type="molecule type" value="Genomic_DNA"/>
</dbReference>
<dbReference type="Proteomes" id="UP000595437">
    <property type="component" value="Chromosome 3"/>
</dbReference>
<proteinExistence type="predicted"/>
<feature type="region of interest" description="Disordered" evidence="1">
    <location>
        <begin position="25"/>
        <end position="79"/>
    </location>
</feature>
<name>A0A7T8HLF5_CALRO</name>
<reference evidence="3" key="1">
    <citation type="submission" date="2021-01" db="EMBL/GenBank/DDBJ databases">
        <title>Caligus Genome Assembly.</title>
        <authorList>
            <person name="Gallardo-Escarate C."/>
        </authorList>
    </citation>
    <scope>NUCLEOTIDE SEQUENCE [LARGE SCALE GENOMIC DNA]</scope>
</reference>
<dbReference type="AlphaFoldDB" id="A0A7T8HLF5"/>
<evidence type="ECO:0000313" key="2">
    <source>
        <dbReference type="EMBL" id="QQP52070.1"/>
    </source>
</evidence>
<keyword evidence="3" id="KW-1185">Reference proteome</keyword>
<evidence type="ECO:0000313" key="3">
    <source>
        <dbReference type="Proteomes" id="UP000595437"/>
    </source>
</evidence>
<sequence length="79" mass="8379">MIWGKAKKKDTSAFTIRVGASSCTHPMRLSSLGSSSTQTSPQCLRGKGSKTTGSTHLKVGRSYSERKIPSATGQGAYGW</sequence>
<evidence type="ECO:0000256" key="1">
    <source>
        <dbReference type="SAM" id="MobiDB-lite"/>
    </source>
</evidence>
<feature type="compositionally biased region" description="Low complexity" evidence="1">
    <location>
        <begin position="29"/>
        <end position="40"/>
    </location>
</feature>
<accession>A0A7T8HLF5</accession>